<keyword evidence="8" id="KW-0812">Transmembrane</keyword>
<dbReference type="Pfam" id="PF07568">
    <property type="entry name" value="HisKA_2"/>
    <property type="match status" value="1"/>
</dbReference>
<dbReference type="Proteomes" id="UP001162741">
    <property type="component" value="Chromosome"/>
</dbReference>
<evidence type="ECO:0000256" key="9">
    <source>
        <dbReference type="SAM" id="SignalP"/>
    </source>
</evidence>
<dbReference type="EMBL" id="CP107006">
    <property type="protein sequence ID" value="UYQ95952.1"/>
    <property type="molecule type" value="Genomic_DNA"/>
</dbReference>
<dbReference type="InterPro" id="IPR003594">
    <property type="entry name" value="HATPase_dom"/>
</dbReference>
<dbReference type="PANTHER" id="PTHR41523:SF8">
    <property type="entry name" value="ETHYLENE RESPONSE SENSOR PROTEIN"/>
    <property type="match status" value="1"/>
</dbReference>
<dbReference type="InterPro" id="IPR005467">
    <property type="entry name" value="His_kinase_dom"/>
</dbReference>
<evidence type="ECO:0000313" key="12">
    <source>
        <dbReference type="Proteomes" id="UP001162741"/>
    </source>
</evidence>
<evidence type="ECO:0000256" key="3">
    <source>
        <dbReference type="ARBA" id="ARBA00022553"/>
    </source>
</evidence>
<dbReference type="GO" id="GO:0016301">
    <property type="term" value="F:kinase activity"/>
    <property type="evidence" value="ECO:0007669"/>
    <property type="project" value="UniProtKB-KW"/>
</dbReference>
<evidence type="ECO:0000259" key="10">
    <source>
        <dbReference type="PROSITE" id="PS50109"/>
    </source>
</evidence>
<dbReference type="PROSITE" id="PS50109">
    <property type="entry name" value="HIS_KIN"/>
    <property type="match status" value="1"/>
</dbReference>
<feature type="transmembrane region" description="Helical" evidence="8">
    <location>
        <begin position="622"/>
        <end position="641"/>
    </location>
</feature>
<keyword evidence="9" id="KW-0732">Signal</keyword>
<dbReference type="RefSeq" id="WP_264283622.1">
    <property type="nucleotide sequence ID" value="NZ_CP107006.1"/>
</dbReference>
<organism evidence="11 12">
    <name type="scientific">Chitinophaga horti</name>
    <dbReference type="NCBI Taxonomy" id="2920382"/>
    <lineage>
        <taxon>Bacteria</taxon>
        <taxon>Pseudomonadati</taxon>
        <taxon>Bacteroidota</taxon>
        <taxon>Chitinophagia</taxon>
        <taxon>Chitinophagales</taxon>
        <taxon>Chitinophagaceae</taxon>
        <taxon>Chitinophaga</taxon>
    </lineage>
</organism>
<evidence type="ECO:0000256" key="8">
    <source>
        <dbReference type="SAM" id="Phobius"/>
    </source>
</evidence>
<feature type="chain" id="PRO_5047548489" description="histidine kinase" evidence="9">
    <location>
        <begin position="19"/>
        <end position="871"/>
    </location>
</feature>
<dbReference type="SUPFAM" id="SSF55874">
    <property type="entry name" value="ATPase domain of HSP90 chaperone/DNA topoisomerase II/histidine kinase"/>
    <property type="match status" value="1"/>
</dbReference>
<reference evidence="11" key="1">
    <citation type="submission" date="2022-10" db="EMBL/GenBank/DDBJ databases">
        <title>Chitinophaga sp. nov., isolated from soil.</title>
        <authorList>
            <person name="Jeon C.O."/>
        </authorList>
    </citation>
    <scope>NUCLEOTIDE SEQUENCE</scope>
    <source>
        <strain evidence="11">R8</strain>
    </source>
</reference>
<dbReference type="InterPro" id="IPR036890">
    <property type="entry name" value="HATPase_C_sf"/>
</dbReference>
<evidence type="ECO:0000256" key="1">
    <source>
        <dbReference type="ARBA" id="ARBA00000085"/>
    </source>
</evidence>
<name>A0ABY6J8M1_9BACT</name>
<sequence length="871" mass="98555">MKLFLLCLLGSCYLPLFAQSVSRDQLMKGKAWYGPTDTLLVKEMLKLAERCLRKPGERVADLDSATVLVGNAMKAAKVIGYPSGLLAARDLELDVAGEARNPNILIARWNEADLVYRCYLAKNICWIYLGIGDRRNADTLLFYAKQMQEFARKAGLPDVVNEAEYFLARGQLLAGELGKAKEHVLHLANYHRTRNDPGNELFTWITMAGFLPPEDTVYPSRIYISEQIVKLARRLGRKEELSGWLYLQGKEWMRRGRVEEAHSVLREANDKFVPSGWARRPQVLDLLSKVHLIKANADSALYYATAALDTSLVIDKDRTVHNYLRGRLADVHMAFGRGQSAYDAIAAITGNNPDYKGNDWFYILAQSLLVRKSKGPAAAIDYLTGKLAASPITDPVAKLQYDFAIAKFYLSNNNPEMARRHYLMVVPPPVPLGDDYINLLLDAYTGLAIISMRERKWEEAQGYLARTDSLPQGKIPINGRITLARMYFQLDTARGNYYAALQHHIRYKRLSDSAYDLEKGRQAEELNIQYATERQKRMLAERGREIAWLNDRALLREALFEKTQLAAKQQIDIQQQSIEAAISRAKQQGDSLKHTRDTYGLLNKEWLLQKKLLAQTQHTRDLVVVGGVLLTLLLALSYNRYRLKRRINRQLEHQRDVIAQKNRSLEKLVHEKDWLLKEVHHRVKNNLQVVMSLLNTQSFYLQDDAAISAIRDSQRRVNAISLIHQKLYQSENAGVVDMRAYIQELVAYLREYSEEQQVHFVMDVAPVVLNISQALPIGLILNEAVTNAFKYAFNGPGVITITLVEEDEHLVLTIADNGKGFEEKGSEESTLGMSLMTGLVNDIDGTLQMENKGGAVITVRFPADVVVAPGI</sequence>
<dbReference type="InterPro" id="IPR011495">
    <property type="entry name" value="Sig_transdc_His_kin_sub2_dim/P"/>
</dbReference>
<protein>
    <recommendedName>
        <fullName evidence="2">histidine kinase</fullName>
        <ecNumber evidence="2">2.7.13.3</ecNumber>
    </recommendedName>
</protein>
<dbReference type="Gene3D" id="3.30.565.10">
    <property type="entry name" value="Histidine kinase-like ATPase, C-terminal domain"/>
    <property type="match status" value="1"/>
</dbReference>
<keyword evidence="12" id="KW-1185">Reference proteome</keyword>
<evidence type="ECO:0000313" key="11">
    <source>
        <dbReference type="EMBL" id="UYQ95952.1"/>
    </source>
</evidence>
<evidence type="ECO:0000256" key="2">
    <source>
        <dbReference type="ARBA" id="ARBA00012438"/>
    </source>
</evidence>
<keyword evidence="5" id="KW-0547">Nucleotide-binding</keyword>
<gene>
    <name evidence="11" type="ORF">MKQ68_12660</name>
</gene>
<evidence type="ECO:0000256" key="4">
    <source>
        <dbReference type="ARBA" id="ARBA00022679"/>
    </source>
</evidence>
<comment type="catalytic activity">
    <reaction evidence="1">
        <text>ATP + protein L-histidine = ADP + protein N-phospho-L-histidine.</text>
        <dbReference type="EC" id="2.7.13.3"/>
    </reaction>
</comment>
<keyword evidence="8" id="KW-1133">Transmembrane helix</keyword>
<keyword evidence="7" id="KW-0067">ATP-binding</keyword>
<dbReference type="EC" id="2.7.13.3" evidence="2"/>
<proteinExistence type="predicted"/>
<keyword evidence="3" id="KW-0597">Phosphoprotein</keyword>
<dbReference type="PANTHER" id="PTHR41523">
    <property type="entry name" value="TWO-COMPONENT SYSTEM SENSOR PROTEIN"/>
    <property type="match status" value="1"/>
</dbReference>
<dbReference type="Gene3D" id="3.30.450.20">
    <property type="entry name" value="PAS domain"/>
    <property type="match status" value="1"/>
</dbReference>
<keyword evidence="6 11" id="KW-0418">Kinase</keyword>
<accession>A0ABY6J8M1</accession>
<evidence type="ECO:0000256" key="6">
    <source>
        <dbReference type="ARBA" id="ARBA00022777"/>
    </source>
</evidence>
<feature type="domain" description="Histidine kinase" evidence="10">
    <location>
        <begin position="678"/>
        <end position="865"/>
    </location>
</feature>
<keyword evidence="8" id="KW-0472">Membrane</keyword>
<dbReference type="SMART" id="SM00387">
    <property type="entry name" value="HATPase_c"/>
    <property type="match status" value="1"/>
</dbReference>
<evidence type="ECO:0000256" key="7">
    <source>
        <dbReference type="ARBA" id="ARBA00022840"/>
    </source>
</evidence>
<feature type="signal peptide" evidence="9">
    <location>
        <begin position="1"/>
        <end position="18"/>
    </location>
</feature>
<evidence type="ECO:0000256" key="5">
    <source>
        <dbReference type="ARBA" id="ARBA00022741"/>
    </source>
</evidence>
<dbReference type="Pfam" id="PF02518">
    <property type="entry name" value="HATPase_c"/>
    <property type="match status" value="1"/>
</dbReference>
<keyword evidence="4" id="KW-0808">Transferase</keyword>